<name>A0A0A0KH66_CUCSA</name>
<dbReference type="Gramene" id="KGN49045">
    <property type="protein sequence ID" value="KGN49045"/>
    <property type="gene ID" value="Csa_6G511360"/>
</dbReference>
<dbReference type="Proteomes" id="UP000029981">
    <property type="component" value="Chromosome 6"/>
</dbReference>
<proteinExistence type="predicted"/>
<reference evidence="1 2" key="1">
    <citation type="journal article" date="2009" name="Nat. Genet.">
        <title>The genome of the cucumber, Cucumis sativus L.</title>
        <authorList>
            <person name="Huang S."/>
            <person name="Li R."/>
            <person name="Zhang Z."/>
            <person name="Li L."/>
            <person name="Gu X."/>
            <person name="Fan W."/>
            <person name="Lucas W.J."/>
            <person name="Wang X."/>
            <person name="Xie B."/>
            <person name="Ni P."/>
            <person name="Ren Y."/>
            <person name="Zhu H."/>
            <person name="Li J."/>
            <person name="Lin K."/>
            <person name="Jin W."/>
            <person name="Fei Z."/>
            <person name="Li G."/>
            <person name="Staub J."/>
            <person name="Kilian A."/>
            <person name="van der Vossen E.A."/>
            <person name="Wu Y."/>
            <person name="Guo J."/>
            <person name="He J."/>
            <person name="Jia Z."/>
            <person name="Ren Y."/>
            <person name="Tian G."/>
            <person name="Lu Y."/>
            <person name="Ruan J."/>
            <person name="Qian W."/>
            <person name="Wang M."/>
            <person name="Huang Q."/>
            <person name="Li B."/>
            <person name="Xuan Z."/>
            <person name="Cao J."/>
            <person name="Asan"/>
            <person name="Wu Z."/>
            <person name="Zhang J."/>
            <person name="Cai Q."/>
            <person name="Bai Y."/>
            <person name="Zhao B."/>
            <person name="Han Y."/>
            <person name="Li Y."/>
            <person name="Li X."/>
            <person name="Wang S."/>
            <person name="Shi Q."/>
            <person name="Liu S."/>
            <person name="Cho W.K."/>
            <person name="Kim J.Y."/>
            <person name="Xu Y."/>
            <person name="Heller-Uszynska K."/>
            <person name="Miao H."/>
            <person name="Cheng Z."/>
            <person name="Zhang S."/>
            <person name="Wu J."/>
            <person name="Yang Y."/>
            <person name="Kang H."/>
            <person name="Li M."/>
            <person name="Liang H."/>
            <person name="Ren X."/>
            <person name="Shi Z."/>
            <person name="Wen M."/>
            <person name="Jian M."/>
            <person name="Yang H."/>
            <person name="Zhang G."/>
            <person name="Yang Z."/>
            <person name="Chen R."/>
            <person name="Liu S."/>
            <person name="Li J."/>
            <person name="Ma L."/>
            <person name="Liu H."/>
            <person name="Zhou Y."/>
            <person name="Zhao J."/>
            <person name="Fang X."/>
            <person name="Li G."/>
            <person name="Fang L."/>
            <person name="Li Y."/>
            <person name="Liu D."/>
            <person name="Zheng H."/>
            <person name="Zhang Y."/>
            <person name="Qin N."/>
            <person name="Li Z."/>
            <person name="Yang G."/>
            <person name="Yang S."/>
            <person name="Bolund L."/>
            <person name="Kristiansen K."/>
            <person name="Zheng H."/>
            <person name="Li S."/>
            <person name="Zhang X."/>
            <person name="Yang H."/>
            <person name="Wang J."/>
            <person name="Sun R."/>
            <person name="Zhang B."/>
            <person name="Jiang S."/>
            <person name="Wang J."/>
            <person name="Du Y."/>
            <person name="Li S."/>
        </authorList>
    </citation>
    <scope>NUCLEOTIDE SEQUENCE [LARGE SCALE GENOMIC DNA]</scope>
    <source>
        <strain evidence="2">cv. 9930</strain>
    </source>
</reference>
<protein>
    <submittedName>
        <fullName evidence="1">Uncharacterized protein</fullName>
    </submittedName>
</protein>
<dbReference type="EMBL" id="CM002927">
    <property type="protein sequence ID" value="KGN49045.1"/>
    <property type="molecule type" value="Genomic_DNA"/>
</dbReference>
<sequence length="64" mass="7205">MVQKWGCEASLDHHSGTTITSLKVKDDANKVPPHESSIHVIYGETESTCDDQVRNFNSRIHQLL</sequence>
<reference evidence="1 2" key="4">
    <citation type="journal article" date="2011" name="BMC Genomics">
        <title>RNA-Seq improves annotation of protein-coding genes in the cucumber genome.</title>
        <authorList>
            <person name="Li Z."/>
            <person name="Zhang Z."/>
            <person name="Yan P."/>
            <person name="Huang S."/>
            <person name="Fei Z."/>
            <person name="Lin K."/>
        </authorList>
    </citation>
    <scope>NUCLEOTIDE SEQUENCE [LARGE SCALE GENOMIC DNA]</scope>
    <source>
        <strain evidence="2">cv. 9930</strain>
    </source>
</reference>
<keyword evidence="2" id="KW-1185">Reference proteome</keyword>
<evidence type="ECO:0000313" key="2">
    <source>
        <dbReference type="Proteomes" id="UP000029981"/>
    </source>
</evidence>
<dbReference type="AlphaFoldDB" id="A0A0A0KH66"/>
<accession>A0A0A0KH66</accession>
<organism evidence="1 2">
    <name type="scientific">Cucumis sativus</name>
    <name type="common">Cucumber</name>
    <dbReference type="NCBI Taxonomy" id="3659"/>
    <lineage>
        <taxon>Eukaryota</taxon>
        <taxon>Viridiplantae</taxon>
        <taxon>Streptophyta</taxon>
        <taxon>Embryophyta</taxon>
        <taxon>Tracheophyta</taxon>
        <taxon>Spermatophyta</taxon>
        <taxon>Magnoliopsida</taxon>
        <taxon>eudicotyledons</taxon>
        <taxon>Gunneridae</taxon>
        <taxon>Pentapetalae</taxon>
        <taxon>rosids</taxon>
        <taxon>fabids</taxon>
        <taxon>Cucurbitales</taxon>
        <taxon>Cucurbitaceae</taxon>
        <taxon>Benincaseae</taxon>
        <taxon>Cucumis</taxon>
    </lineage>
</organism>
<evidence type="ECO:0000313" key="1">
    <source>
        <dbReference type="EMBL" id="KGN49045.1"/>
    </source>
</evidence>
<reference evidence="1 2" key="3">
    <citation type="journal article" date="2010" name="BMC Genomics">
        <title>Transcriptome sequencing and comparative analysis of cucumber flowers with different sex types.</title>
        <authorList>
            <person name="Guo S."/>
            <person name="Zheng Y."/>
            <person name="Joung J.G."/>
            <person name="Liu S."/>
            <person name="Zhang Z."/>
            <person name="Crasta O.R."/>
            <person name="Sobral B.W."/>
            <person name="Xu Y."/>
            <person name="Huang S."/>
            <person name="Fei Z."/>
        </authorList>
    </citation>
    <scope>NUCLEOTIDE SEQUENCE [LARGE SCALE GENOMIC DNA]</scope>
    <source>
        <strain evidence="2">cv. 9930</strain>
    </source>
</reference>
<reference evidence="1 2" key="2">
    <citation type="journal article" date="2009" name="PLoS ONE">
        <title>An integrated genetic and cytogenetic map of the cucumber genome.</title>
        <authorList>
            <person name="Ren Y."/>
            <person name="Zhang Z."/>
            <person name="Liu J."/>
            <person name="Staub J.E."/>
            <person name="Han Y."/>
            <person name="Cheng Z."/>
            <person name="Li X."/>
            <person name="Lu J."/>
            <person name="Miao H."/>
            <person name="Kang H."/>
            <person name="Xie B."/>
            <person name="Gu X."/>
            <person name="Wang X."/>
            <person name="Du Y."/>
            <person name="Jin W."/>
            <person name="Huang S."/>
        </authorList>
    </citation>
    <scope>NUCLEOTIDE SEQUENCE [LARGE SCALE GENOMIC DNA]</scope>
    <source>
        <strain evidence="2">cv. 9930</strain>
    </source>
</reference>
<gene>
    <name evidence="1" type="ORF">Csa_6G511360</name>
</gene>